<dbReference type="Gene3D" id="3.30.1150.10">
    <property type="match status" value="1"/>
</dbReference>
<dbReference type="Gene3D" id="2.60.40.1120">
    <property type="entry name" value="Carboxypeptidase-like, regulatory domain"/>
    <property type="match status" value="1"/>
</dbReference>
<protein>
    <recommendedName>
        <fullName evidence="2">TonB C-terminal domain-containing protein</fullName>
    </recommendedName>
</protein>
<sequence>MKLLDYIRGARKGKEAHRLEKEAMRDPFLADALEGYSRVGNGADEQIEELRRRIRVRAVRKRNHAVVWSIAASLLIGVCIGSYFLFQEKPLSDEARMAMEQAVHPKPLSVYEEEKKDELAEVVIKDSAGPSKKLISENKKKKMLAPSSEVPQVMTQELMEEALEATIDDEPSAMDKKMVMRASVANDSSFNAKVAVVGKVRGKVTDPSGEPLVGATVRVKGTNQGTISDENGDFTLKTDGNRELSVDYIGYESVVLPADTTKDLLIAMNVDDATLDEVVVVGYGSQPKSSVTGAITSLKMSGTPQPSIGRKAFRRYLKENLVHPSDKECARAKGKVILTFRVDKDGRPESISVKKGLCASADKEAIRLIEEGPDWTIGDEPVEVSIRF</sequence>
<feature type="domain" description="TonB C-terminal" evidence="2">
    <location>
        <begin position="321"/>
        <end position="386"/>
    </location>
</feature>
<dbReference type="PATRIC" id="fig|817.53.peg.2868"/>
<organism evidence="3">
    <name type="scientific">Bacteroides fragilis</name>
    <dbReference type="NCBI Taxonomy" id="817"/>
    <lineage>
        <taxon>Bacteria</taxon>
        <taxon>Pseudomonadati</taxon>
        <taxon>Bacteroidota</taxon>
        <taxon>Bacteroidia</taxon>
        <taxon>Bacteroidales</taxon>
        <taxon>Bacteroidaceae</taxon>
        <taxon>Bacteroides</taxon>
    </lineage>
</organism>
<dbReference type="SUPFAM" id="SSF49464">
    <property type="entry name" value="Carboxypeptidase regulatory domain-like"/>
    <property type="match status" value="1"/>
</dbReference>
<dbReference type="Pfam" id="PF03544">
    <property type="entry name" value="TonB_C"/>
    <property type="match status" value="1"/>
</dbReference>
<dbReference type="AlphaFoldDB" id="A0A0I9UPD2"/>
<evidence type="ECO:0000313" key="3">
    <source>
        <dbReference type="EMBL" id="KFX74189.1"/>
    </source>
</evidence>
<reference evidence="3" key="2">
    <citation type="submission" date="2014-07" db="EMBL/GenBank/DDBJ databases">
        <title>Genetics and epidemiology of antimicrobial resistance in B. fragilis group.</title>
        <authorList>
            <person name="Sydenham T.V."/>
            <person name="Hasman H."/>
            <person name="Kemp M."/>
            <person name="Justesen U.S."/>
        </authorList>
    </citation>
    <scope>NUCLEOTIDE SEQUENCE [LARGE SCALE GENOMIC DNA]</scope>
    <source>
        <strain evidence="3">DCMOUH0018B</strain>
    </source>
</reference>
<dbReference type="InterPro" id="IPR008969">
    <property type="entry name" value="CarboxyPept-like_regulatory"/>
</dbReference>
<accession>A0A0I9UPD2</accession>
<gene>
    <name evidence="3" type="ORF">EE52_0213875</name>
</gene>
<keyword evidence="1" id="KW-1133">Transmembrane helix</keyword>
<dbReference type="SUPFAM" id="SSF74653">
    <property type="entry name" value="TolA/TonB C-terminal domain"/>
    <property type="match status" value="1"/>
</dbReference>
<reference evidence="3" key="1">
    <citation type="book" date="2014" name="THE 24TH EUROPEAN CONGRESS OF CLINICAL MICROBIOLOGY AND INFECTIOUS DISEASES" publisher="ECCMID 2014" city="Barcelona, Spain">
        <title>Identification of resistance genes in three multidrug-resistant Bacteroides fragilis isolates by whole genome sequencing.</title>
        <editorList>
            <person name="Unknown"/>
            <person name="A."/>
        </editorList>
        <authorList>
            <person name="Sydenham T.V."/>
            <person name="Hasman H."/>
            <person name="Wang M."/>
            <person name="Soki J."/>
            <person name="Nagy E."/>
            <person name="Justesen U.S."/>
        </authorList>
    </citation>
    <scope>NUCLEOTIDE SEQUENCE</scope>
    <source>
        <strain evidence="3">DCMOUH0018B</strain>
    </source>
</reference>
<comment type="caution">
    <text evidence="3">The sequence shown here is derived from an EMBL/GenBank/DDBJ whole genome shotgun (WGS) entry which is preliminary data.</text>
</comment>
<name>A0A0I9UPD2_BACFG</name>
<evidence type="ECO:0000256" key="1">
    <source>
        <dbReference type="SAM" id="Phobius"/>
    </source>
</evidence>
<dbReference type="InterPro" id="IPR037682">
    <property type="entry name" value="TonB_C"/>
</dbReference>
<keyword evidence="1" id="KW-0812">Transmembrane</keyword>
<dbReference type="EMBL" id="JMZZ02000153">
    <property type="protein sequence ID" value="KFX74189.1"/>
    <property type="molecule type" value="Genomic_DNA"/>
</dbReference>
<feature type="transmembrane region" description="Helical" evidence="1">
    <location>
        <begin position="65"/>
        <end position="86"/>
    </location>
</feature>
<dbReference type="GO" id="GO:0055085">
    <property type="term" value="P:transmembrane transport"/>
    <property type="evidence" value="ECO:0007669"/>
    <property type="project" value="InterPro"/>
</dbReference>
<proteinExistence type="predicted"/>
<dbReference type="Pfam" id="PF13715">
    <property type="entry name" value="CarbopepD_reg_2"/>
    <property type="match status" value="1"/>
</dbReference>
<keyword evidence="1" id="KW-0472">Membrane</keyword>
<dbReference type="RefSeq" id="WP_044300808.1">
    <property type="nucleotide sequence ID" value="NZ_CAEUHN010000001.1"/>
</dbReference>
<evidence type="ECO:0000259" key="2">
    <source>
        <dbReference type="Pfam" id="PF03544"/>
    </source>
</evidence>